<dbReference type="InterPro" id="IPR044552">
    <property type="entry name" value="GLIP1-5/GLL25"/>
</dbReference>
<accession>A0A6P8E520</accession>
<dbReference type="InterPro" id="IPR035669">
    <property type="entry name" value="SGNH_plant_lipase-like"/>
</dbReference>
<dbReference type="InterPro" id="IPR008265">
    <property type="entry name" value="Lipase_GDSL_AS"/>
</dbReference>
<evidence type="ECO:0000313" key="4">
    <source>
        <dbReference type="Proteomes" id="UP000515151"/>
    </source>
</evidence>
<evidence type="ECO:0000256" key="3">
    <source>
        <dbReference type="SAM" id="SignalP"/>
    </source>
</evidence>
<evidence type="ECO:0000256" key="1">
    <source>
        <dbReference type="ARBA" id="ARBA00008668"/>
    </source>
</evidence>
<feature type="chain" id="PRO_5027715650" evidence="3">
    <location>
        <begin position="25"/>
        <end position="437"/>
    </location>
</feature>
<sequence>MASSNIPYCVQFIFLAILVSTTCCFGGYQRTNNELRPRYDSVDSASNELALHLHQILSDSGSQHALPGDYSCGGRRCASKDDGAGRSAMGWGELMLGFKHSVFDHYSSLLNMIRNLPNKKQVERYRPSKGEHHPKMLFVFGDSLFDAGNNKYINTDYAPTKYPYGFTYFTNSTGRICDGRILPDLIAEYANLPLIPPSLQPEADFSYGANFASGGAGVLNWTNSNLNMINFMEQVGQFKDMARRLNATLGPDRAREILGQAVYLFSIGGNDYIYYFTEFYSEGQIAFQNVGPMGCLPSLEMDYPEYNGSCIPVLLSMPILHNKELYEALTDLAERLEGFKFSVMDYLPSLYDRMMDPSKYGFEIGRAPCYGKDGRDYRGPRGYGSGNYTLCEYPSAYVFFNAAHTTQRANEQLAKLLWDGDPSVTRPYTVKQLFEED</sequence>
<dbReference type="RefSeq" id="XP_031400078.1">
    <property type="nucleotide sequence ID" value="XM_031544218.1"/>
</dbReference>
<dbReference type="AlphaFoldDB" id="A0A6P8E520"/>
<dbReference type="Gene3D" id="3.40.50.1110">
    <property type="entry name" value="SGNH hydrolase"/>
    <property type="match status" value="2"/>
</dbReference>
<dbReference type="PROSITE" id="PS01098">
    <property type="entry name" value="LIPASE_GDSL_SER"/>
    <property type="match status" value="1"/>
</dbReference>
<gene>
    <name evidence="5" type="primary">LOC116210351</name>
</gene>
<keyword evidence="2 3" id="KW-0732">Signal</keyword>
<dbReference type="PANTHER" id="PTHR45966">
    <property type="entry name" value="GDSL-LIKE LIPASE/ACYLHYDROLASE"/>
    <property type="match status" value="1"/>
</dbReference>
<dbReference type="GO" id="GO:0006629">
    <property type="term" value="P:lipid metabolic process"/>
    <property type="evidence" value="ECO:0007669"/>
    <property type="project" value="InterPro"/>
</dbReference>
<name>A0A6P8E520_PUNGR</name>
<dbReference type="InterPro" id="IPR001087">
    <property type="entry name" value="GDSL"/>
</dbReference>
<organism evidence="4 5">
    <name type="scientific">Punica granatum</name>
    <name type="common">Pomegranate</name>
    <dbReference type="NCBI Taxonomy" id="22663"/>
    <lineage>
        <taxon>Eukaryota</taxon>
        <taxon>Viridiplantae</taxon>
        <taxon>Streptophyta</taxon>
        <taxon>Embryophyta</taxon>
        <taxon>Tracheophyta</taxon>
        <taxon>Spermatophyta</taxon>
        <taxon>Magnoliopsida</taxon>
        <taxon>eudicotyledons</taxon>
        <taxon>Gunneridae</taxon>
        <taxon>Pentapetalae</taxon>
        <taxon>rosids</taxon>
        <taxon>malvids</taxon>
        <taxon>Myrtales</taxon>
        <taxon>Lythraceae</taxon>
        <taxon>Punica</taxon>
    </lineage>
</organism>
<reference evidence="5" key="2">
    <citation type="submission" date="2025-08" db="UniProtKB">
        <authorList>
            <consortium name="RefSeq"/>
        </authorList>
    </citation>
    <scope>IDENTIFICATION</scope>
    <source>
        <tissue evidence="5">Leaf</tissue>
    </source>
</reference>
<proteinExistence type="inferred from homology"/>
<dbReference type="GO" id="GO:0016298">
    <property type="term" value="F:lipase activity"/>
    <property type="evidence" value="ECO:0007669"/>
    <property type="project" value="InterPro"/>
</dbReference>
<dbReference type="Pfam" id="PF00657">
    <property type="entry name" value="Lipase_GDSL"/>
    <property type="match status" value="1"/>
</dbReference>
<dbReference type="CDD" id="cd01837">
    <property type="entry name" value="SGNH_plant_lipase_like"/>
    <property type="match status" value="1"/>
</dbReference>
<protein>
    <submittedName>
        <fullName evidence="5">GDSL esterase/lipase 1-like</fullName>
    </submittedName>
</protein>
<dbReference type="OrthoDB" id="1600564at2759"/>
<keyword evidence="4" id="KW-1185">Reference proteome</keyword>
<dbReference type="InterPro" id="IPR036514">
    <property type="entry name" value="SGNH_hydro_sf"/>
</dbReference>
<evidence type="ECO:0000313" key="5">
    <source>
        <dbReference type="RefSeq" id="XP_031400078.1"/>
    </source>
</evidence>
<feature type="signal peptide" evidence="3">
    <location>
        <begin position="1"/>
        <end position="24"/>
    </location>
</feature>
<comment type="similarity">
    <text evidence="1">Belongs to the 'GDSL' lipolytic enzyme family.</text>
</comment>
<evidence type="ECO:0000256" key="2">
    <source>
        <dbReference type="ARBA" id="ARBA00022729"/>
    </source>
</evidence>
<dbReference type="GeneID" id="116210351"/>
<dbReference type="PANTHER" id="PTHR45966:SF12">
    <property type="entry name" value="GDSL ESTERASE_LIPASE 1-LIKE ISOFORM X2"/>
    <property type="match status" value="1"/>
</dbReference>
<reference evidence="4" key="1">
    <citation type="journal article" date="2020" name="Plant Biotechnol. J.">
        <title>The pomegranate (Punica granatum L.) draft genome dissects genetic divergence between soft- and hard-seeded cultivars.</title>
        <authorList>
            <person name="Luo X."/>
            <person name="Li H."/>
            <person name="Wu Z."/>
            <person name="Yao W."/>
            <person name="Zhao P."/>
            <person name="Cao D."/>
            <person name="Yu H."/>
            <person name="Li K."/>
            <person name="Poudel K."/>
            <person name="Zhao D."/>
            <person name="Zhang F."/>
            <person name="Xia X."/>
            <person name="Chen L."/>
            <person name="Wang Q."/>
            <person name="Jing D."/>
            <person name="Cao S."/>
        </authorList>
    </citation>
    <scope>NUCLEOTIDE SEQUENCE [LARGE SCALE GENOMIC DNA]</scope>
    <source>
        <strain evidence="4">cv. Tunisia</strain>
    </source>
</reference>
<dbReference type="Proteomes" id="UP000515151">
    <property type="component" value="Chromosome 6"/>
</dbReference>